<dbReference type="InterPro" id="IPR024964">
    <property type="entry name" value="CTLH/CRA"/>
</dbReference>
<feature type="region of interest" description="Disordered" evidence="8">
    <location>
        <begin position="359"/>
        <end position="389"/>
    </location>
</feature>
<dbReference type="GO" id="GO:0043161">
    <property type="term" value="P:proteasome-mediated ubiquitin-dependent protein catabolic process"/>
    <property type="evidence" value="ECO:0007669"/>
    <property type="project" value="InterPro"/>
</dbReference>
<evidence type="ECO:0000313" key="11">
    <source>
        <dbReference type="EMBL" id="GHJ84237.1"/>
    </source>
</evidence>
<dbReference type="InterPro" id="IPR006594">
    <property type="entry name" value="LisH"/>
</dbReference>
<dbReference type="EMBL" id="BLZA01000007">
    <property type="protein sequence ID" value="GHJ84237.1"/>
    <property type="molecule type" value="Genomic_DNA"/>
</dbReference>
<keyword evidence="3" id="KW-0963">Cytoplasm</keyword>
<organism evidence="11 12">
    <name type="scientific">Naganishia liquefaciens</name>
    <dbReference type="NCBI Taxonomy" id="104408"/>
    <lineage>
        <taxon>Eukaryota</taxon>
        <taxon>Fungi</taxon>
        <taxon>Dikarya</taxon>
        <taxon>Basidiomycota</taxon>
        <taxon>Agaricomycotina</taxon>
        <taxon>Tremellomycetes</taxon>
        <taxon>Filobasidiales</taxon>
        <taxon>Filobasidiaceae</taxon>
        <taxon>Naganishia</taxon>
    </lineage>
</organism>
<dbReference type="GO" id="GO:0061630">
    <property type="term" value="F:ubiquitin protein ligase activity"/>
    <property type="evidence" value="ECO:0007669"/>
    <property type="project" value="InterPro"/>
</dbReference>
<dbReference type="Pfam" id="PF10607">
    <property type="entry name" value="CTLH"/>
    <property type="match status" value="1"/>
</dbReference>
<evidence type="ECO:0000256" key="6">
    <source>
        <dbReference type="ARBA" id="ARBA00022833"/>
    </source>
</evidence>
<keyword evidence="5 7" id="KW-0863">Zinc-finger</keyword>
<evidence type="ECO:0000256" key="8">
    <source>
        <dbReference type="SAM" id="MobiDB-lite"/>
    </source>
</evidence>
<dbReference type="InterPro" id="IPR013144">
    <property type="entry name" value="CRA_dom"/>
</dbReference>
<keyword evidence="6" id="KW-0862">Zinc</keyword>
<dbReference type="PANTHER" id="PTHR12170:SF2">
    <property type="entry name" value="E3 UBIQUITIN-PROTEIN TRANSFERASE MAEA"/>
    <property type="match status" value="1"/>
</dbReference>
<accession>A0A8H3YDF2</accession>
<keyword evidence="12" id="KW-1185">Reference proteome</keyword>
<evidence type="ECO:0000256" key="2">
    <source>
        <dbReference type="ARBA" id="ARBA00010615"/>
    </source>
</evidence>
<evidence type="ECO:0000256" key="7">
    <source>
        <dbReference type="PROSITE-ProRule" id="PRU01215"/>
    </source>
</evidence>
<dbReference type="GO" id="GO:0005634">
    <property type="term" value="C:nucleus"/>
    <property type="evidence" value="ECO:0007669"/>
    <property type="project" value="TreeGrafter"/>
</dbReference>
<dbReference type="SMART" id="SM00668">
    <property type="entry name" value="CTLH"/>
    <property type="match status" value="1"/>
</dbReference>
<evidence type="ECO:0000256" key="4">
    <source>
        <dbReference type="ARBA" id="ARBA00022723"/>
    </source>
</evidence>
<feature type="compositionally biased region" description="Polar residues" evidence="8">
    <location>
        <begin position="361"/>
        <end position="378"/>
    </location>
</feature>
<evidence type="ECO:0000256" key="3">
    <source>
        <dbReference type="ARBA" id="ARBA00022490"/>
    </source>
</evidence>
<evidence type="ECO:0000256" key="1">
    <source>
        <dbReference type="ARBA" id="ARBA00004496"/>
    </source>
</evidence>
<evidence type="ECO:0000259" key="9">
    <source>
        <dbReference type="PROSITE" id="PS50897"/>
    </source>
</evidence>
<dbReference type="GO" id="GO:0005737">
    <property type="term" value="C:cytoplasm"/>
    <property type="evidence" value="ECO:0007669"/>
    <property type="project" value="UniProtKB-SubCell"/>
</dbReference>
<feature type="compositionally biased region" description="Basic and acidic residues" evidence="8">
    <location>
        <begin position="379"/>
        <end position="389"/>
    </location>
</feature>
<dbReference type="OrthoDB" id="1933455at2759"/>
<dbReference type="InterPro" id="IPR045098">
    <property type="entry name" value="Fyv10_fam"/>
</dbReference>
<dbReference type="GO" id="GO:0034657">
    <property type="term" value="C:GID complex"/>
    <property type="evidence" value="ECO:0007669"/>
    <property type="project" value="TreeGrafter"/>
</dbReference>
<dbReference type="GO" id="GO:0008270">
    <property type="term" value="F:zinc ion binding"/>
    <property type="evidence" value="ECO:0007669"/>
    <property type="project" value="UniProtKB-KW"/>
</dbReference>
<evidence type="ECO:0008006" key="13">
    <source>
        <dbReference type="Google" id="ProtNLM"/>
    </source>
</evidence>
<evidence type="ECO:0000256" key="5">
    <source>
        <dbReference type="ARBA" id="ARBA00022771"/>
    </source>
</evidence>
<sequence>MADRKMDHAAAEMLEEPFIRIPYELMRRNHRSAQRQVEKDFMFLQATLKTLAKLNDNGHPKDLKVESKEESLQRLRAASERIKGLKRKIQGLQPSVTIASPLRARLHGLSQLQDMNTVSDSDLSWLTMCATRSWKEQRLDRYMTDYLLRTGRLSAAASYAKERNLEDQVDIALFQECAKIGSALADNHSCSEALAWCGENRGTLKKTKNYLEFSLRLQEYIELCRKKQQTEALAYAQKYLATWQETHMREIEQAMSLLFFGQGTNVGIYRRMYDPARWQSLCQQFQTTFNGIYGIPSQPVLSLTASAGMSSLKLAACATGLPHESADGVDVVMEPAGAEGDSDNSRAIVLPIPSLAASPPIHNSSTTTDASIPSTNDASHLHAHPEHPQRNVDCPTCAPYVAVLAKDVPYSHHTNSSIVCRISGEVIGDENYALAFPNGYVYSHRALSQMAKETVGGIVTCPRTLEQCAFDQLRRVYIL</sequence>
<feature type="domain" description="RING-Gid-type" evidence="10">
    <location>
        <begin position="394"/>
        <end position="464"/>
    </location>
</feature>
<comment type="caution">
    <text evidence="11">The sequence shown here is derived from an EMBL/GenBank/DDBJ whole genome shotgun (WGS) entry which is preliminary data.</text>
</comment>
<comment type="subcellular location">
    <subcellularLocation>
        <location evidence="1">Cytoplasm</location>
    </subcellularLocation>
</comment>
<dbReference type="AlphaFoldDB" id="A0A8H3YDF2"/>
<keyword evidence="4" id="KW-0479">Metal-binding</keyword>
<dbReference type="PANTHER" id="PTHR12170">
    <property type="entry name" value="MACROPHAGE ERYTHROBLAST ATTACHER-RELATED"/>
    <property type="match status" value="1"/>
</dbReference>
<feature type="zinc finger region" description="RING-Gid-type" evidence="7">
    <location>
        <begin position="394"/>
        <end position="464"/>
    </location>
</feature>
<dbReference type="CDD" id="cd16659">
    <property type="entry name" value="RING-Ubox_Emp"/>
    <property type="match status" value="1"/>
</dbReference>
<protein>
    <recommendedName>
        <fullName evidence="13">Macrophage erythroblast attacher</fullName>
    </recommendedName>
</protein>
<dbReference type="PROSITE" id="PS50897">
    <property type="entry name" value="CTLH"/>
    <property type="match status" value="1"/>
</dbReference>
<gene>
    <name evidence="11" type="ORF">NliqN6_0639</name>
</gene>
<evidence type="ECO:0000313" key="12">
    <source>
        <dbReference type="Proteomes" id="UP000620104"/>
    </source>
</evidence>
<dbReference type="PROSITE" id="PS51867">
    <property type="entry name" value="ZF_RING_GID"/>
    <property type="match status" value="1"/>
</dbReference>
<proteinExistence type="inferred from homology"/>
<reference evidence="11" key="1">
    <citation type="submission" date="2020-07" db="EMBL/GenBank/DDBJ databases">
        <title>Draft Genome Sequence of a Deep-Sea Yeast, Naganishia (Cryptococcus) liquefaciens strain N6.</title>
        <authorList>
            <person name="Han Y.W."/>
            <person name="Kajitani R."/>
            <person name="Morimoto H."/>
            <person name="Parhat M."/>
            <person name="Tsubouchi H."/>
            <person name="Bakenova O."/>
            <person name="Ogata M."/>
            <person name="Argunhan B."/>
            <person name="Aoki R."/>
            <person name="Kajiwara S."/>
            <person name="Itoh T."/>
            <person name="Iwasaki H."/>
        </authorList>
    </citation>
    <scope>NUCLEOTIDE SEQUENCE</scope>
    <source>
        <strain evidence="11">N6</strain>
    </source>
</reference>
<dbReference type="InterPro" id="IPR044063">
    <property type="entry name" value="ZF_RING_GID"/>
</dbReference>
<comment type="similarity">
    <text evidence="2">Belongs to the FYV10 family.</text>
</comment>
<evidence type="ECO:0000259" key="10">
    <source>
        <dbReference type="PROSITE" id="PS51867"/>
    </source>
</evidence>
<dbReference type="InterPro" id="IPR006595">
    <property type="entry name" value="CTLH_C"/>
</dbReference>
<feature type="domain" description="CTLH" evidence="9">
    <location>
        <begin position="192"/>
        <end position="231"/>
    </location>
</feature>
<dbReference type="SMART" id="SM00757">
    <property type="entry name" value="CRA"/>
    <property type="match status" value="1"/>
</dbReference>
<dbReference type="PROSITE" id="PS50896">
    <property type="entry name" value="LISH"/>
    <property type="match status" value="1"/>
</dbReference>
<dbReference type="Proteomes" id="UP000620104">
    <property type="component" value="Unassembled WGS sequence"/>
</dbReference>
<name>A0A8H3YDF2_9TREE</name>